<evidence type="ECO:0000313" key="4">
    <source>
        <dbReference type="EMBL" id="MBK4738303.1"/>
    </source>
</evidence>
<proteinExistence type="predicted"/>
<gene>
    <name evidence="4" type="ORF">JJB74_27085</name>
</gene>
<dbReference type="PANTHER" id="PTHR43333">
    <property type="entry name" value="2-HACID_DH_C DOMAIN-CONTAINING PROTEIN"/>
    <property type="match status" value="1"/>
</dbReference>
<keyword evidence="1" id="KW-0560">Oxidoreductase</keyword>
<evidence type="ECO:0000256" key="1">
    <source>
        <dbReference type="ARBA" id="ARBA00023002"/>
    </source>
</evidence>
<dbReference type="Gene3D" id="3.40.50.720">
    <property type="entry name" value="NAD(P)-binding Rossmann-like Domain"/>
    <property type="match status" value="2"/>
</dbReference>
<dbReference type="PROSITE" id="PS00671">
    <property type="entry name" value="D_2_HYDROXYACID_DH_3"/>
    <property type="match status" value="1"/>
</dbReference>
<dbReference type="Pfam" id="PF02826">
    <property type="entry name" value="2-Hacid_dh_C"/>
    <property type="match status" value="1"/>
</dbReference>
<dbReference type="AlphaFoldDB" id="A0A934SZ39"/>
<keyword evidence="2" id="KW-0520">NAD</keyword>
<dbReference type="GO" id="GO:0051287">
    <property type="term" value="F:NAD binding"/>
    <property type="evidence" value="ECO:0007669"/>
    <property type="project" value="InterPro"/>
</dbReference>
<dbReference type="InterPro" id="IPR029753">
    <property type="entry name" value="D-isomer_DH_CS"/>
</dbReference>
<dbReference type="RefSeq" id="WP_200597397.1">
    <property type="nucleotide sequence ID" value="NZ_JAEPBG010000019.1"/>
</dbReference>
<dbReference type="PANTHER" id="PTHR43333:SF1">
    <property type="entry name" value="D-ISOMER SPECIFIC 2-HYDROXYACID DEHYDROGENASE NAD-BINDING DOMAIN-CONTAINING PROTEIN"/>
    <property type="match status" value="1"/>
</dbReference>
<dbReference type="InterPro" id="IPR006140">
    <property type="entry name" value="D-isomer_DH_NAD-bd"/>
</dbReference>
<dbReference type="InterPro" id="IPR036291">
    <property type="entry name" value="NAD(P)-bd_dom_sf"/>
</dbReference>
<dbReference type="SUPFAM" id="SSF51735">
    <property type="entry name" value="NAD(P)-binding Rossmann-fold domains"/>
    <property type="match status" value="1"/>
</dbReference>
<feature type="domain" description="D-isomer specific 2-hydroxyacid dehydrogenase NAD-binding" evidence="3">
    <location>
        <begin position="103"/>
        <end position="274"/>
    </location>
</feature>
<evidence type="ECO:0000259" key="3">
    <source>
        <dbReference type="Pfam" id="PF02826"/>
    </source>
</evidence>
<accession>A0A934SZ39</accession>
<sequence>MEILFHATGGKPEPWVADLQALLPEARVRAWTEGDDAPADYAVVWQPPRAMLEKRADLKAIFNLGAGVDGILALADALPAQVPVVRLDDAGMGLQMAEYVSHAVLHYFRRFDAFAQSQREGRWRFIKPHDRREFSVGILGLGVLGNRVAHALQEFEFPLHGWSRSAKQVEGIVCHAGEAGLDAFLRASKVLICLLPLTEETRGILNRSTLEKLPQGAYLINVARGGHLVEEDLLALVQSGHIAGATLDVFRQEPLPAEHPFWSEPRITITPHVAAATLRGDSVRQIAGKIRQLQRGEAIAGVVDRTKGY</sequence>
<dbReference type="GO" id="GO:0016616">
    <property type="term" value="F:oxidoreductase activity, acting on the CH-OH group of donors, NAD or NADP as acceptor"/>
    <property type="evidence" value="ECO:0007669"/>
    <property type="project" value="UniProtKB-ARBA"/>
</dbReference>
<comment type="caution">
    <text evidence="4">The sequence shown here is derived from an EMBL/GenBank/DDBJ whole genome shotgun (WGS) entry which is preliminary data.</text>
</comment>
<organism evidence="4 5">
    <name type="scientific">Noviherbaspirillum pedocola</name>
    <dbReference type="NCBI Taxonomy" id="2801341"/>
    <lineage>
        <taxon>Bacteria</taxon>
        <taxon>Pseudomonadati</taxon>
        <taxon>Pseudomonadota</taxon>
        <taxon>Betaproteobacteria</taxon>
        <taxon>Burkholderiales</taxon>
        <taxon>Oxalobacteraceae</taxon>
        <taxon>Noviherbaspirillum</taxon>
    </lineage>
</organism>
<protein>
    <submittedName>
        <fullName evidence="4">Glyoxylate/hydroxypyruvate reductase A</fullName>
    </submittedName>
</protein>
<dbReference type="CDD" id="cd12164">
    <property type="entry name" value="GDH_like_2"/>
    <property type="match status" value="1"/>
</dbReference>
<evidence type="ECO:0000256" key="2">
    <source>
        <dbReference type="ARBA" id="ARBA00023027"/>
    </source>
</evidence>
<dbReference type="EMBL" id="JAEPBG010000019">
    <property type="protein sequence ID" value="MBK4738303.1"/>
    <property type="molecule type" value="Genomic_DNA"/>
</dbReference>
<evidence type="ECO:0000313" key="5">
    <source>
        <dbReference type="Proteomes" id="UP000622890"/>
    </source>
</evidence>
<name>A0A934SZ39_9BURK</name>
<reference evidence="4" key="1">
    <citation type="submission" date="2021-01" db="EMBL/GenBank/DDBJ databases">
        <title>Genome sequence of strain Noviherbaspirillum sp. DKR-6.</title>
        <authorList>
            <person name="Chaudhary D.K."/>
        </authorList>
    </citation>
    <scope>NUCLEOTIDE SEQUENCE</scope>
    <source>
        <strain evidence="4">DKR-6</strain>
    </source>
</reference>
<keyword evidence="5" id="KW-1185">Reference proteome</keyword>
<dbReference type="Proteomes" id="UP000622890">
    <property type="component" value="Unassembled WGS sequence"/>
</dbReference>
<dbReference type="SUPFAM" id="SSF52283">
    <property type="entry name" value="Formate/glycerate dehydrogenase catalytic domain-like"/>
    <property type="match status" value="1"/>
</dbReference>